<comment type="similarity">
    <text evidence="1">Belongs to the LysR transcriptional regulatory family.</text>
</comment>
<dbReference type="RefSeq" id="WP_202750949.1">
    <property type="nucleotide sequence ID" value="NZ_JAESWC010000018.1"/>
</dbReference>
<dbReference type="InterPro" id="IPR036388">
    <property type="entry name" value="WH-like_DNA-bd_sf"/>
</dbReference>
<organism evidence="6 7">
    <name type="scientific">Clostridium rhizosphaerae</name>
    <dbReference type="NCBI Taxonomy" id="2803861"/>
    <lineage>
        <taxon>Bacteria</taxon>
        <taxon>Bacillati</taxon>
        <taxon>Bacillota</taxon>
        <taxon>Clostridia</taxon>
        <taxon>Eubacteriales</taxon>
        <taxon>Clostridiaceae</taxon>
        <taxon>Clostridium</taxon>
    </lineage>
</organism>
<name>A0ABS1THY6_9CLOT</name>
<dbReference type="InterPro" id="IPR000847">
    <property type="entry name" value="LysR_HTH_N"/>
</dbReference>
<dbReference type="InterPro" id="IPR005119">
    <property type="entry name" value="LysR_subst-bd"/>
</dbReference>
<keyword evidence="4" id="KW-0804">Transcription</keyword>
<dbReference type="SUPFAM" id="SSF53850">
    <property type="entry name" value="Periplasmic binding protein-like II"/>
    <property type="match status" value="1"/>
</dbReference>
<keyword evidence="3" id="KW-0238">DNA-binding</keyword>
<proteinExistence type="inferred from homology"/>
<sequence length="296" mass="33644">MDFRQLQYMLKVAEEKSFSKAAQKLYIAQPSLSQYIQKMEQQLGVQLFDRTNNPITLTYAGELYIETAKKILDLKNQLIQQMEDIVELKKGCLKIGVASFRSTYFIPKVLPLFYERFPGIEVILFEGTSGELEELALKGTTDITIMMMPVPKELFSYEIILKEEILLAVPPKHPLSKKEGNKINLAALKNESFILLKQNQKLHQIAVNLCKQVGFKPKILLETESIETAHALVAAGMGISFIPDILLLANTYSKQPKYFSIEDFSATREMVVAYRKGRYLSTASKEFINVMKEALS</sequence>
<dbReference type="Gene3D" id="1.10.10.10">
    <property type="entry name" value="Winged helix-like DNA-binding domain superfamily/Winged helix DNA-binding domain"/>
    <property type="match status" value="1"/>
</dbReference>
<dbReference type="EMBL" id="JAESWC010000018">
    <property type="protein sequence ID" value="MBL4938226.1"/>
    <property type="molecule type" value="Genomic_DNA"/>
</dbReference>
<protein>
    <submittedName>
        <fullName evidence="6">LysR family transcriptional regulator</fullName>
    </submittedName>
</protein>
<comment type="caution">
    <text evidence="6">The sequence shown here is derived from an EMBL/GenBank/DDBJ whole genome shotgun (WGS) entry which is preliminary data.</text>
</comment>
<dbReference type="InterPro" id="IPR050950">
    <property type="entry name" value="HTH-type_LysR_regulators"/>
</dbReference>
<dbReference type="PANTHER" id="PTHR30419">
    <property type="entry name" value="HTH-TYPE TRANSCRIPTIONAL REGULATOR YBHD"/>
    <property type="match status" value="1"/>
</dbReference>
<dbReference type="PRINTS" id="PR00039">
    <property type="entry name" value="HTHLYSR"/>
</dbReference>
<evidence type="ECO:0000259" key="5">
    <source>
        <dbReference type="PROSITE" id="PS50931"/>
    </source>
</evidence>
<evidence type="ECO:0000256" key="1">
    <source>
        <dbReference type="ARBA" id="ARBA00009437"/>
    </source>
</evidence>
<dbReference type="Pfam" id="PF00126">
    <property type="entry name" value="HTH_1"/>
    <property type="match status" value="1"/>
</dbReference>
<evidence type="ECO:0000313" key="6">
    <source>
        <dbReference type="EMBL" id="MBL4938226.1"/>
    </source>
</evidence>
<dbReference type="Pfam" id="PF03466">
    <property type="entry name" value="LysR_substrate"/>
    <property type="match status" value="1"/>
</dbReference>
<dbReference type="Gene3D" id="3.40.190.290">
    <property type="match status" value="1"/>
</dbReference>
<evidence type="ECO:0000256" key="3">
    <source>
        <dbReference type="ARBA" id="ARBA00023125"/>
    </source>
</evidence>
<dbReference type="PROSITE" id="PS50931">
    <property type="entry name" value="HTH_LYSR"/>
    <property type="match status" value="1"/>
</dbReference>
<gene>
    <name evidence="6" type="ORF">JK636_21170</name>
</gene>
<dbReference type="PANTHER" id="PTHR30419:SF8">
    <property type="entry name" value="NITROGEN ASSIMILATION TRANSCRIPTIONAL ACTIVATOR-RELATED"/>
    <property type="match status" value="1"/>
</dbReference>
<dbReference type="CDD" id="cd05466">
    <property type="entry name" value="PBP2_LTTR_substrate"/>
    <property type="match status" value="1"/>
</dbReference>
<feature type="domain" description="HTH lysR-type" evidence="5">
    <location>
        <begin position="1"/>
        <end position="58"/>
    </location>
</feature>
<evidence type="ECO:0000256" key="2">
    <source>
        <dbReference type="ARBA" id="ARBA00023015"/>
    </source>
</evidence>
<dbReference type="InterPro" id="IPR036390">
    <property type="entry name" value="WH_DNA-bd_sf"/>
</dbReference>
<accession>A0ABS1THY6</accession>
<keyword evidence="7" id="KW-1185">Reference proteome</keyword>
<evidence type="ECO:0000256" key="4">
    <source>
        <dbReference type="ARBA" id="ARBA00023163"/>
    </source>
</evidence>
<reference evidence="6 7" key="1">
    <citation type="submission" date="2021-01" db="EMBL/GenBank/DDBJ databases">
        <title>Genome public.</title>
        <authorList>
            <person name="Liu C."/>
            <person name="Sun Q."/>
        </authorList>
    </citation>
    <scope>NUCLEOTIDE SEQUENCE [LARGE SCALE GENOMIC DNA]</scope>
    <source>
        <strain evidence="6 7">YIM B02515</strain>
    </source>
</reference>
<keyword evidence="2" id="KW-0805">Transcription regulation</keyword>
<dbReference type="SUPFAM" id="SSF46785">
    <property type="entry name" value="Winged helix' DNA-binding domain"/>
    <property type="match status" value="1"/>
</dbReference>
<evidence type="ECO:0000313" key="7">
    <source>
        <dbReference type="Proteomes" id="UP000632377"/>
    </source>
</evidence>
<dbReference type="Proteomes" id="UP000632377">
    <property type="component" value="Unassembled WGS sequence"/>
</dbReference>